<dbReference type="Proteomes" id="UP001596500">
    <property type="component" value="Unassembled WGS sequence"/>
</dbReference>
<comment type="similarity">
    <text evidence="6">Belongs to the TVP38/TMEM64 family.</text>
</comment>
<comment type="subcellular location">
    <subcellularLocation>
        <location evidence="1 6">Cell membrane</location>
        <topology evidence="1 6">Multi-pass membrane protein</topology>
    </subcellularLocation>
</comment>
<evidence type="ECO:0000256" key="3">
    <source>
        <dbReference type="ARBA" id="ARBA00022692"/>
    </source>
</evidence>
<accession>A0ABW2RL62</accession>
<evidence type="ECO:0000313" key="9">
    <source>
        <dbReference type="Proteomes" id="UP001596500"/>
    </source>
</evidence>
<dbReference type="RefSeq" id="WP_379865299.1">
    <property type="nucleotide sequence ID" value="NZ_JBHTBW010000038.1"/>
</dbReference>
<proteinExistence type="inferred from homology"/>
<feature type="transmembrane region" description="Helical" evidence="6">
    <location>
        <begin position="186"/>
        <end position="204"/>
    </location>
</feature>
<dbReference type="Pfam" id="PF09335">
    <property type="entry name" value="VTT_dom"/>
    <property type="match status" value="1"/>
</dbReference>
<comment type="caution">
    <text evidence="8">The sequence shown here is derived from an EMBL/GenBank/DDBJ whole genome shotgun (WGS) entry which is preliminary data.</text>
</comment>
<evidence type="ECO:0000259" key="7">
    <source>
        <dbReference type="Pfam" id="PF09335"/>
    </source>
</evidence>
<name>A0ABW2RL62_9BACL</name>
<reference evidence="9" key="1">
    <citation type="journal article" date="2019" name="Int. J. Syst. Evol. Microbiol.">
        <title>The Global Catalogue of Microorganisms (GCM) 10K type strain sequencing project: providing services to taxonomists for standard genome sequencing and annotation.</title>
        <authorList>
            <consortium name="The Broad Institute Genomics Platform"/>
            <consortium name="The Broad Institute Genome Sequencing Center for Infectious Disease"/>
            <person name="Wu L."/>
            <person name="Ma J."/>
        </authorList>
    </citation>
    <scope>NUCLEOTIDE SEQUENCE [LARGE SCALE GENOMIC DNA]</scope>
    <source>
        <strain evidence="9">CGMCC 1.12942</strain>
    </source>
</reference>
<dbReference type="PANTHER" id="PTHR12677:SF55">
    <property type="entry name" value="UNDECAPRENYL PHOSPHATE TRANSPORTER SAOUHSC_00901-RELATED"/>
    <property type="match status" value="1"/>
</dbReference>
<evidence type="ECO:0000256" key="4">
    <source>
        <dbReference type="ARBA" id="ARBA00022989"/>
    </source>
</evidence>
<comment type="caution">
    <text evidence="6">Lacks conserved residue(s) required for the propagation of feature annotation.</text>
</comment>
<dbReference type="InterPro" id="IPR032816">
    <property type="entry name" value="VTT_dom"/>
</dbReference>
<sequence length="214" mass="24021">MPHDQFMEPPRRGPVLQELTSYLMEVFMVKSLTQFLSELGFWSIPISLLINGIINVIGFIPSVFITTINVFIWGPWFGGFLSWLGEVIGSIIAFLFYRKGIRIAKIKRHESWKWIQSLNQLSLIRQLLALILARITPFIPAGAVNLVGALTAIPFSTFLLSTAIGKIPSIALEVWIGYGLIHIKENAVKLTLTLLTIGLGYLVLKKRKKVNETS</sequence>
<organism evidence="8 9">
    <name type="scientific">Laceyella putida</name>
    <dbReference type="NCBI Taxonomy" id="110101"/>
    <lineage>
        <taxon>Bacteria</taxon>
        <taxon>Bacillati</taxon>
        <taxon>Bacillota</taxon>
        <taxon>Bacilli</taxon>
        <taxon>Bacillales</taxon>
        <taxon>Thermoactinomycetaceae</taxon>
        <taxon>Laceyella</taxon>
    </lineage>
</organism>
<evidence type="ECO:0000256" key="5">
    <source>
        <dbReference type="ARBA" id="ARBA00023136"/>
    </source>
</evidence>
<dbReference type="InterPro" id="IPR015414">
    <property type="entry name" value="TMEM64"/>
</dbReference>
<feature type="domain" description="VTT" evidence="7">
    <location>
        <begin position="60"/>
        <end position="178"/>
    </location>
</feature>
<keyword evidence="4 6" id="KW-1133">Transmembrane helix</keyword>
<dbReference type="PANTHER" id="PTHR12677">
    <property type="entry name" value="GOLGI APPARATUS MEMBRANE PROTEIN TVP38-RELATED"/>
    <property type="match status" value="1"/>
</dbReference>
<keyword evidence="5 6" id="KW-0472">Membrane</keyword>
<keyword evidence="2 6" id="KW-1003">Cell membrane</keyword>
<protein>
    <recommendedName>
        <fullName evidence="6">TVP38/TMEM64 family membrane protein</fullName>
    </recommendedName>
</protein>
<dbReference type="EMBL" id="JBHTBW010000038">
    <property type="protein sequence ID" value="MFC7441820.1"/>
    <property type="molecule type" value="Genomic_DNA"/>
</dbReference>
<evidence type="ECO:0000256" key="2">
    <source>
        <dbReference type="ARBA" id="ARBA00022475"/>
    </source>
</evidence>
<gene>
    <name evidence="8" type="ORF">ACFQNG_12020</name>
</gene>
<keyword evidence="9" id="KW-1185">Reference proteome</keyword>
<evidence type="ECO:0000313" key="8">
    <source>
        <dbReference type="EMBL" id="MFC7441820.1"/>
    </source>
</evidence>
<evidence type="ECO:0000256" key="6">
    <source>
        <dbReference type="RuleBase" id="RU366058"/>
    </source>
</evidence>
<feature type="transmembrane region" description="Helical" evidence="6">
    <location>
        <begin position="80"/>
        <end position="97"/>
    </location>
</feature>
<keyword evidence="3 6" id="KW-0812">Transmembrane</keyword>
<evidence type="ECO:0000256" key="1">
    <source>
        <dbReference type="ARBA" id="ARBA00004651"/>
    </source>
</evidence>